<organism evidence="6 7">
    <name type="scientific">Stackebrandtia nassauensis (strain DSM 44728 / CIP 108903 / NRRL B-16338 / NBRC 102104 / LLR-40K-21)</name>
    <dbReference type="NCBI Taxonomy" id="446470"/>
    <lineage>
        <taxon>Bacteria</taxon>
        <taxon>Bacillati</taxon>
        <taxon>Actinomycetota</taxon>
        <taxon>Actinomycetes</taxon>
        <taxon>Glycomycetales</taxon>
        <taxon>Glycomycetaceae</taxon>
        <taxon>Stackebrandtia</taxon>
    </lineage>
</organism>
<evidence type="ECO:0000256" key="3">
    <source>
        <dbReference type="ARBA" id="ARBA00022801"/>
    </source>
</evidence>
<dbReference type="PANTHER" id="PTHR21661">
    <property type="entry name" value="EPOXIDE HYDROLASE 1-RELATED"/>
    <property type="match status" value="1"/>
</dbReference>
<keyword evidence="2" id="KW-0058">Aromatic hydrocarbons catabolism</keyword>
<dbReference type="PIRSF" id="PIRSF001112">
    <property type="entry name" value="Epoxide_hydrolase"/>
    <property type="match status" value="1"/>
</dbReference>
<evidence type="ECO:0000313" key="6">
    <source>
        <dbReference type="EMBL" id="ADD42462.1"/>
    </source>
</evidence>
<evidence type="ECO:0000256" key="2">
    <source>
        <dbReference type="ARBA" id="ARBA00022797"/>
    </source>
</evidence>
<dbReference type="KEGG" id="sna:Snas_2786"/>
<feature type="domain" description="Epoxide hydrolase N-terminal" evidence="5">
    <location>
        <begin position="5"/>
        <end position="110"/>
    </location>
</feature>
<keyword evidence="3 6" id="KW-0378">Hydrolase</keyword>
<dbReference type="GO" id="GO:0004301">
    <property type="term" value="F:epoxide hydrolase activity"/>
    <property type="evidence" value="ECO:0007669"/>
    <property type="project" value="TreeGrafter"/>
</dbReference>
<evidence type="ECO:0000259" key="5">
    <source>
        <dbReference type="Pfam" id="PF06441"/>
    </source>
</evidence>
<dbReference type="InterPro" id="IPR000639">
    <property type="entry name" value="Epox_hydrolase-like"/>
</dbReference>
<evidence type="ECO:0000313" key="7">
    <source>
        <dbReference type="Proteomes" id="UP000000844"/>
    </source>
</evidence>
<dbReference type="InterPro" id="IPR029058">
    <property type="entry name" value="AB_hydrolase_fold"/>
</dbReference>
<dbReference type="eggNOG" id="COG0596">
    <property type="taxonomic scope" value="Bacteria"/>
</dbReference>
<dbReference type="OrthoDB" id="4654311at2"/>
<dbReference type="Pfam" id="PF06441">
    <property type="entry name" value="EHN"/>
    <property type="match status" value="1"/>
</dbReference>
<dbReference type="SUPFAM" id="SSF53474">
    <property type="entry name" value="alpha/beta-Hydrolases"/>
    <property type="match status" value="1"/>
</dbReference>
<dbReference type="InterPro" id="IPR010497">
    <property type="entry name" value="Epoxide_hydro_N"/>
</dbReference>
<dbReference type="AlphaFoldDB" id="D3Q888"/>
<reference evidence="6 7" key="1">
    <citation type="journal article" date="2009" name="Stand. Genomic Sci.">
        <title>Complete genome sequence of Stackebrandtia nassauensis type strain (LLR-40K-21).</title>
        <authorList>
            <person name="Munk C."/>
            <person name="Lapidus A."/>
            <person name="Copeland A."/>
            <person name="Jando M."/>
            <person name="Mayilraj S."/>
            <person name="Glavina Del Rio T."/>
            <person name="Nolan M."/>
            <person name="Chen F."/>
            <person name="Lucas S."/>
            <person name="Tice H."/>
            <person name="Cheng J.F."/>
            <person name="Han C."/>
            <person name="Detter J.C."/>
            <person name="Bruce D."/>
            <person name="Goodwin L."/>
            <person name="Chain P."/>
            <person name="Pitluck S."/>
            <person name="Goker M."/>
            <person name="Ovchinikova G."/>
            <person name="Pati A."/>
            <person name="Ivanova N."/>
            <person name="Mavromatis K."/>
            <person name="Chen A."/>
            <person name="Palaniappan K."/>
            <person name="Land M."/>
            <person name="Hauser L."/>
            <person name="Chang Y.J."/>
            <person name="Jeffries C.D."/>
            <person name="Bristow J."/>
            <person name="Eisen J.A."/>
            <person name="Markowitz V."/>
            <person name="Hugenholtz P."/>
            <person name="Kyrpides N.C."/>
            <person name="Klenk H.P."/>
        </authorList>
    </citation>
    <scope>NUCLEOTIDE SEQUENCE [LARGE SCALE GENOMIC DNA]</scope>
    <source>
        <strain evidence="7">DSM 44728 / CIP 108903 / NRRL B-16338 / NBRC 102104 / LLR-40K-21</strain>
    </source>
</reference>
<accession>D3Q888</accession>
<dbReference type="HOGENOM" id="CLU_019414_0_1_11"/>
<feature type="active site" description="Proton acceptor" evidence="4">
    <location>
        <position position="361"/>
    </location>
</feature>
<dbReference type="PANTHER" id="PTHR21661:SF35">
    <property type="entry name" value="EPOXIDE HYDROLASE"/>
    <property type="match status" value="1"/>
</dbReference>
<dbReference type="GO" id="GO:0097176">
    <property type="term" value="P:epoxide metabolic process"/>
    <property type="evidence" value="ECO:0007669"/>
    <property type="project" value="TreeGrafter"/>
</dbReference>
<dbReference type="Proteomes" id="UP000000844">
    <property type="component" value="Chromosome"/>
</dbReference>
<proteinExistence type="inferred from homology"/>
<dbReference type="Gene3D" id="3.40.50.1820">
    <property type="entry name" value="alpha/beta hydrolase"/>
    <property type="match status" value="1"/>
</dbReference>
<gene>
    <name evidence="6" type="ordered locus">Snas_2786</name>
</gene>
<protein>
    <submittedName>
        <fullName evidence="6">Epoxide hydrolase domain protein</fullName>
    </submittedName>
</protein>
<feature type="active site" description="Nucleophile" evidence="4">
    <location>
        <position position="178"/>
    </location>
</feature>
<sequence length="383" mass="42535">MLTGMEPFRINISQSDLDDLNTRIDATRWPAAYPGAAWSRGVPLSYLRRITEYWRHEYSWRAAEAKLNEFPQFTTEIDGHNIHFLHVTSPHPDAIPLLLTHGWPGSIVEFTGIIGPLTDPKAHGADGPAFHLVIPSLPGYGFSGPSPDEGWTTRRIAKAWAELMSRLGYDRYVAQGGDRGVGVTRDLGIVDPEHVAAVHVNGGFTFPGGADPDDETLSERERIRVRRMQEFMSESGAYLALHSSRPYSVAYAFNDSPVGLLAWIIERFKDWSDPAKQLPEDAVDLDQLLTNVCVYWFTQTAGSAANAYYEDAVSGAGWGPKEPSTVPAGVAQFTTQDIALRRDDEAANNIVHWAEYFRGGHFAAMEAPDLLVADLREFFGRHH</sequence>
<dbReference type="InterPro" id="IPR016292">
    <property type="entry name" value="Epoxide_hydrolase"/>
</dbReference>
<dbReference type="STRING" id="446470.Snas_2786"/>
<dbReference type="EMBL" id="CP001778">
    <property type="protein sequence ID" value="ADD42462.1"/>
    <property type="molecule type" value="Genomic_DNA"/>
</dbReference>
<dbReference type="PRINTS" id="PR00412">
    <property type="entry name" value="EPOXHYDRLASE"/>
</dbReference>
<evidence type="ECO:0000256" key="4">
    <source>
        <dbReference type="PIRSR" id="PIRSR001112-1"/>
    </source>
</evidence>
<name>D3Q888_STANL</name>
<feature type="active site" description="Proton donor" evidence="4">
    <location>
        <position position="308"/>
    </location>
</feature>
<evidence type="ECO:0000256" key="1">
    <source>
        <dbReference type="ARBA" id="ARBA00010088"/>
    </source>
</evidence>
<comment type="similarity">
    <text evidence="1">Belongs to the peptidase S33 family.</text>
</comment>
<keyword evidence="7" id="KW-1185">Reference proteome</keyword>